<evidence type="ECO:0000313" key="2">
    <source>
        <dbReference type="EMBL" id="KAF9583820.1"/>
    </source>
</evidence>
<feature type="compositionally biased region" description="Low complexity" evidence="1">
    <location>
        <begin position="32"/>
        <end position="46"/>
    </location>
</feature>
<evidence type="ECO:0000313" key="3">
    <source>
        <dbReference type="Proteomes" id="UP000780801"/>
    </source>
</evidence>
<keyword evidence="3" id="KW-1185">Reference proteome</keyword>
<feature type="compositionally biased region" description="Pro residues" evidence="1">
    <location>
        <begin position="94"/>
        <end position="109"/>
    </location>
</feature>
<organism evidence="2 3">
    <name type="scientific">Lunasporangiospora selenospora</name>
    <dbReference type="NCBI Taxonomy" id="979761"/>
    <lineage>
        <taxon>Eukaryota</taxon>
        <taxon>Fungi</taxon>
        <taxon>Fungi incertae sedis</taxon>
        <taxon>Mucoromycota</taxon>
        <taxon>Mortierellomycotina</taxon>
        <taxon>Mortierellomycetes</taxon>
        <taxon>Mortierellales</taxon>
        <taxon>Mortierellaceae</taxon>
        <taxon>Lunasporangiospora</taxon>
    </lineage>
</organism>
<feature type="compositionally biased region" description="Polar residues" evidence="1">
    <location>
        <begin position="22"/>
        <end position="31"/>
    </location>
</feature>
<dbReference type="AlphaFoldDB" id="A0A9P6G032"/>
<comment type="caution">
    <text evidence="2">The sequence shown here is derived from an EMBL/GenBank/DDBJ whole genome shotgun (WGS) entry which is preliminary data.</text>
</comment>
<protein>
    <submittedName>
        <fullName evidence="2">Uncharacterized protein</fullName>
    </submittedName>
</protein>
<sequence length="145" mass="15118">MEDERDAQEVHIPRHHGRMRHSQQSGSFMTNSSRSTSLKSSSRAGSGHNVELGSSVNSNGINIPSAGVGQYGVSGHTGPTSPISTHSAAAHLPAPAPAPAPGLPPPPAHTPNKDDRRDRVGQNVSEDEDDLSSHEGSAKAGHQPF</sequence>
<feature type="region of interest" description="Disordered" evidence="1">
    <location>
        <begin position="1"/>
        <end position="145"/>
    </location>
</feature>
<dbReference type="EMBL" id="JAABOA010000579">
    <property type="protein sequence ID" value="KAF9583820.1"/>
    <property type="molecule type" value="Genomic_DNA"/>
</dbReference>
<feature type="compositionally biased region" description="Polar residues" evidence="1">
    <location>
        <begin position="77"/>
        <end position="87"/>
    </location>
</feature>
<dbReference type="OrthoDB" id="2500246at2759"/>
<dbReference type="Proteomes" id="UP000780801">
    <property type="component" value="Unassembled WGS sequence"/>
</dbReference>
<name>A0A9P6G032_9FUNG</name>
<reference evidence="2" key="1">
    <citation type="journal article" date="2020" name="Fungal Divers.">
        <title>Resolving the Mortierellaceae phylogeny through synthesis of multi-gene phylogenetics and phylogenomics.</title>
        <authorList>
            <person name="Vandepol N."/>
            <person name="Liber J."/>
            <person name="Desiro A."/>
            <person name="Na H."/>
            <person name="Kennedy M."/>
            <person name="Barry K."/>
            <person name="Grigoriev I.V."/>
            <person name="Miller A.N."/>
            <person name="O'Donnell K."/>
            <person name="Stajich J.E."/>
            <person name="Bonito G."/>
        </authorList>
    </citation>
    <scope>NUCLEOTIDE SEQUENCE</scope>
    <source>
        <strain evidence="2">KOD1015</strain>
    </source>
</reference>
<accession>A0A9P6G032</accession>
<feature type="compositionally biased region" description="Polar residues" evidence="1">
    <location>
        <begin position="52"/>
        <end position="62"/>
    </location>
</feature>
<proteinExistence type="predicted"/>
<evidence type="ECO:0000256" key="1">
    <source>
        <dbReference type="SAM" id="MobiDB-lite"/>
    </source>
</evidence>
<gene>
    <name evidence="2" type="ORF">BGW38_008409</name>
</gene>
<feature type="compositionally biased region" description="Basic and acidic residues" evidence="1">
    <location>
        <begin position="111"/>
        <end position="120"/>
    </location>
</feature>